<dbReference type="RefSeq" id="WP_359658833.1">
    <property type="nucleotide sequence ID" value="NZ_JBEXZP010000413.1"/>
</dbReference>
<proteinExistence type="predicted"/>
<dbReference type="Pfam" id="PF19698">
    <property type="entry name" value="DUF6197"/>
    <property type="match status" value="1"/>
</dbReference>
<accession>A0ABV2WC84</accession>
<protein>
    <submittedName>
        <fullName evidence="1">Uncharacterized protein</fullName>
    </submittedName>
</protein>
<evidence type="ECO:0000313" key="2">
    <source>
        <dbReference type="Proteomes" id="UP001550378"/>
    </source>
</evidence>
<reference evidence="1 2" key="1">
    <citation type="submission" date="2024-06" db="EMBL/GenBank/DDBJ databases">
        <title>The Natural Products Discovery Center: Release of the First 8490 Sequenced Strains for Exploring Actinobacteria Biosynthetic Diversity.</title>
        <authorList>
            <person name="Kalkreuter E."/>
            <person name="Kautsar S.A."/>
            <person name="Yang D."/>
            <person name="Bader C.D."/>
            <person name="Teijaro C.N."/>
            <person name="Fluegel L."/>
            <person name="Davis C.M."/>
            <person name="Simpson J.R."/>
            <person name="Lauterbach L."/>
            <person name="Steele A.D."/>
            <person name="Gui C."/>
            <person name="Meng S."/>
            <person name="Li G."/>
            <person name="Viehrig K."/>
            <person name="Ye F."/>
            <person name="Su P."/>
            <person name="Kiefer A.F."/>
            <person name="Nichols A."/>
            <person name="Cepeda A.J."/>
            <person name="Yan W."/>
            <person name="Fan B."/>
            <person name="Jiang Y."/>
            <person name="Adhikari A."/>
            <person name="Zheng C.-J."/>
            <person name="Schuster L."/>
            <person name="Cowan T.M."/>
            <person name="Smanski M.J."/>
            <person name="Chevrette M.G."/>
            <person name="De Carvalho L.P.S."/>
            <person name="Shen B."/>
        </authorList>
    </citation>
    <scope>NUCLEOTIDE SEQUENCE [LARGE SCALE GENOMIC DNA]</scope>
    <source>
        <strain evidence="1 2">NPDC006337</strain>
    </source>
</reference>
<organism evidence="1 2">
    <name type="scientific">Streptomyces lavendulocolor</name>
    <dbReference type="NCBI Taxonomy" id="67316"/>
    <lineage>
        <taxon>Bacteria</taxon>
        <taxon>Bacillati</taxon>
        <taxon>Actinomycetota</taxon>
        <taxon>Actinomycetes</taxon>
        <taxon>Kitasatosporales</taxon>
        <taxon>Streptomycetaceae</taxon>
        <taxon>Streptomyces</taxon>
    </lineage>
</organism>
<sequence length="168" mass="17552">MSTMTAAPPRLAPAELDLEARLALAGALIDERLALANIAIEVDTAHIPAADPIPDIAAPPILRPARTPEPYSTPIAAVLQRALARLRDVGWCAEHYDDQGAVCLVRAIRTEAGGGTLGGQACQFLLDVIRAEFGPWETVPSWNDAQPGPAVPLRILGQAAEQAAAGGI</sequence>
<evidence type="ECO:0000313" key="1">
    <source>
        <dbReference type="EMBL" id="MEU0710953.1"/>
    </source>
</evidence>
<dbReference type="Proteomes" id="UP001550378">
    <property type="component" value="Unassembled WGS sequence"/>
</dbReference>
<gene>
    <name evidence="1" type="ORF">ABZ508_26680</name>
</gene>
<comment type="caution">
    <text evidence="1">The sequence shown here is derived from an EMBL/GenBank/DDBJ whole genome shotgun (WGS) entry which is preliminary data.</text>
</comment>
<name>A0ABV2WC84_9ACTN</name>
<dbReference type="InterPro" id="IPR045677">
    <property type="entry name" value="DUF6197"/>
</dbReference>
<dbReference type="EMBL" id="JBEXZR010000029">
    <property type="protein sequence ID" value="MEU0710953.1"/>
    <property type="molecule type" value="Genomic_DNA"/>
</dbReference>
<keyword evidence="2" id="KW-1185">Reference proteome</keyword>